<dbReference type="Gene3D" id="1.10.10.10">
    <property type="entry name" value="Winged helix-like DNA-binding domain superfamily/Winged helix DNA-binding domain"/>
    <property type="match status" value="1"/>
</dbReference>
<dbReference type="PANTHER" id="PTHR22683:SF41">
    <property type="entry name" value="DNA TRANSLOCASE FTSK"/>
    <property type="match status" value="1"/>
</dbReference>
<dbReference type="SUPFAM" id="SSF52540">
    <property type="entry name" value="P-loop containing nucleoside triphosphate hydrolases"/>
    <property type="match status" value="1"/>
</dbReference>
<dbReference type="Gene3D" id="3.40.50.300">
    <property type="entry name" value="P-loop containing nucleotide triphosphate hydrolases"/>
    <property type="match status" value="1"/>
</dbReference>
<feature type="transmembrane region" description="Helical" evidence="6">
    <location>
        <begin position="148"/>
        <end position="166"/>
    </location>
</feature>
<proteinExistence type="inferred from homology"/>
<evidence type="ECO:0000256" key="3">
    <source>
        <dbReference type="ARBA" id="ARBA00022840"/>
    </source>
</evidence>
<feature type="domain" description="FtsK" evidence="7">
    <location>
        <begin position="374"/>
        <end position="562"/>
    </location>
</feature>
<dbReference type="InterPro" id="IPR050206">
    <property type="entry name" value="FtsK/SpoIIIE/SftA"/>
</dbReference>
<dbReference type="EMBL" id="PCTR01000095">
    <property type="protein sequence ID" value="PIP85692.1"/>
    <property type="molecule type" value="Genomic_DNA"/>
</dbReference>
<comment type="similarity">
    <text evidence="1">Belongs to the FtsK/SpoIIIE/SftA family.</text>
</comment>
<sequence>MARKKGRRSKPYKLNLKKDTMNSILAIALMGIGGLVAISFSQQGDILSKINQIGSQLFGWPLLFLPFIFIVGGLIITHVKLPIASTNVLLGSVITMISLNGLFGAGSIGAGLKESVVSLISLPGTILFYIVGVIIGLFILFETSIEDLLVIFQNLSGGVASAFGKIKNLSIKGRSTTFLNKSNTVKITGGDEHKVFSPALPSSPAPVKIMGKEPIVNRAIQSAVEVKKLPDGATSGVWHFPPINLLSDQKIGKADRGDIKKNIETIQNTLGSFAIQAKVTEVHQGPAVTQYALTITAGTKLSKISALQSDLALALAAPQGQIRIEAPIPGRDLVGIEIPNRSLEFVSLREMLTDKAMQESRSKTSFSLGLDVSGLPVVADINKMPHLLIAGTTGSGKSVLINAIISSILFRASPEEVKFIMVDPKRVELTPYNDIPHLLTPVITDVSKVVNALKWATAEMERRYRLFEEMSVKNIGGYNELSGFQAMPYIIIIVDEMADIMMSRNAGEVEEAIVRIAQMARAVGIHLILATQRPSVNVLTGLIKANIPARIAFQVTSMIDSRVIIDTPGAEKLLGKGDMLYIPPDTAKPKRIQGAFVSDKEIKNLIDFIRSSGVAAQLDETIVKDHGGKGTLSSGGLNLGPVDEKFEEAAHLCIAESKGSASLLQRRLEVGYARAARILDQLEQAGVLAHAEGNKPREVIVGSLSEVFPEGDENS</sequence>
<dbReference type="InterPro" id="IPR018541">
    <property type="entry name" value="Ftsk_gamma"/>
</dbReference>
<reference evidence="8 9" key="1">
    <citation type="submission" date="2017-09" db="EMBL/GenBank/DDBJ databases">
        <title>Depth-based differentiation of microbial function through sediment-hosted aquifers and enrichment of novel symbionts in the deep terrestrial subsurface.</title>
        <authorList>
            <person name="Probst A.J."/>
            <person name="Ladd B."/>
            <person name="Jarett J.K."/>
            <person name="Geller-Mcgrath D.E."/>
            <person name="Sieber C.M."/>
            <person name="Emerson J.B."/>
            <person name="Anantharaman K."/>
            <person name="Thomas B.C."/>
            <person name="Malmstrom R."/>
            <person name="Stieglmeier M."/>
            <person name="Klingl A."/>
            <person name="Woyke T."/>
            <person name="Ryan C.M."/>
            <person name="Banfield J.F."/>
        </authorList>
    </citation>
    <scope>NUCLEOTIDE SEQUENCE [LARGE SCALE GENOMIC DNA]</scope>
    <source>
        <strain evidence="8">CG22_combo_CG10-13_8_21_14_all_43_12</strain>
    </source>
</reference>
<dbReference type="SMART" id="SM00843">
    <property type="entry name" value="Ftsk_gamma"/>
    <property type="match status" value="1"/>
</dbReference>
<evidence type="ECO:0000259" key="7">
    <source>
        <dbReference type="PROSITE" id="PS50901"/>
    </source>
</evidence>
<dbReference type="SMART" id="SM00382">
    <property type="entry name" value="AAA"/>
    <property type="match status" value="1"/>
</dbReference>
<dbReference type="InterPro" id="IPR036388">
    <property type="entry name" value="WH-like_DNA-bd_sf"/>
</dbReference>
<feature type="transmembrane region" description="Helical" evidence="6">
    <location>
        <begin position="21"/>
        <end position="38"/>
    </location>
</feature>
<feature type="binding site" evidence="5">
    <location>
        <begin position="391"/>
        <end position="398"/>
    </location>
    <ligand>
        <name>ATP</name>
        <dbReference type="ChEBI" id="CHEBI:30616"/>
    </ligand>
</feature>
<keyword evidence="3 5" id="KW-0067">ATP-binding</keyword>
<keyword evidence="6" id="KW-0472">Membrane</keyword>
<dbReference type="GO" id="GO:0003677">
    <property type="term" value="F:DNA binding"/>
    <property type="evidence" value="ECO:0007669"/>
    <property type="project" value="UniProtKB-KW"/>
</dbReference>
<dbReference type="GO" id="GO:0005524">
    <property type="term" value="F:ATP binding"/>
    <property type="evidence" value="ECO:0007669"/>
    <property type="project" value="UniProtKB-UniRule"/>
</dbReference>
<comment type="caution">
    <text evidence="8">The sequence shown here is derived from an EMBL/GenBank/DDBJ whole genome shotgun (WGS) entry which is preliminary data.</text>
</comment>
<organism evidence="8 9">
    <name type="scientific">Candidatus Collierbacteria bacterium CG22_combo_CG10-13_8_21_14_all_43_12</name>
    <dbReference type="NCBI Taxonomy" id="1974537"/>
    <lineage>
        <taxon>Bacteria</taxon>
        <taxon>Candidatus Collieribacteriota</taxon>
    </lineage>
</organism>
<evidence type="ECO:0000256" key="6">
    <source>
        <dbReference type="SAM" id="Phobius"/>
    </source>
</evidence>
<dbReference type="AlphaFoldDB" id="A0A2H0DU48"/>
<dbReference type="InterPro" id="IPR003593">
    <property type="entry name" value="AAA+_ATPase"/>
</dbReference>
<keyword evidence="6" id="KW-0812">Transmembrane</keyword>
<dbReference type="InterPro" id="IPR041027">
    <property type="entry name" value="FtsK_alpha"/>
</dbReference>
<name>A0A2H0DU48_9BACT</name>
<dbReference type="CDD" id="cd01127">
    <property type="entry name" value="TrwB_TraG_TraD_VirD4"/>
    <property type="match status" value="1"/>
</dbReference>
<evidence type="ECO:0000313" key="9">
    <source>
        <dbReference type="Proteomes" id="UP000231136"/>
    </source>
</evidence>
<dbReference type="PROSITE" id="PS50901">
    <property type="entry name" value="FTSK"/>
    <property type="match status" value="1"/>
</dbReference>
<dbReference type="InterPro" id="IPR027417">
    <property type="entry name" value="P-loop_NTPase"/>
</dbReference>
<feature type="transmembrane region" description="Helical" evidence="6">
    <location>
        <begin position="58"/>
        <end position="76"/>
    </location>
</feature>
<dbReference type="Pfam" id="PF01580">
    <property type="entry name" value="FtsK_SpoIIIE"/>
    <property type="match status" value="1"/>
</dbReference>
<dbReference type="InterPro" id="IPR036390">
    <property type="entry name" value="WH_DNA-bd_sf"/>
</dbReference>
<dbReference type="Pfam" id="PF17854">
    <property type="entry name" value="FtsK_alpha"/>
    <property type="match status" value="1"/>
</dbReference>
<evidence type="ECO:0000313" key="8">
    <source>
        <dbReference type="EMBL" id="PIP85692.1"/>
    </source>
</evidence>
<evidence type="ECO:0000256" key="5">
    <source>
        <dbReference type="PROSITE-ProRule" id="PRU00289"/>
    </source>
</evidence>
<evidence type="ECO:0000256" key="2">
    <source>
        <dbReference type="ARBA" id="ARBA00022741"/>
    </source>
</evidence>
<feature type="transmembrane region" description="Helical" evidence="6">
    <location>
        <begin position="116"/>
        <end position="141"/>
    </location>
</feature>
<dbReference type="Pfam" id="PF09397">
    <property type="entry name" value="FtsK_gamma"/>
    <property type="match status" value="1"/>
</dbReference>
<keyword evidence="4" id="KW-0238">DNA-binding</keyword>
<dbReference type="InterPro" id="IPR002543">
    <property type="entry name" value="FtsK_dom"/>
</dbReference>
<dbReference type="Gene3D" id="3.30.980.40">
    <property type="match status" value="1"/>
</dbReference>
<gene>
    <name evidence="8" type="ORF">COW83_02950</name>
</gene>
<dbReference type="SUPFAM" id="SSF46785">
    <property type="entry name" value="Winged helix' DNA-binding domain"/>
    <property type="match status" value="1"/>
</dbReference>
<dbReference type="PANTHER" id="PTHR22683">
    <property type="entry name" value="SPORULATION PROTEIN RELATED"/>
    <property type="match status" value="1"/>
</dbReference>
<accession>A0A2H0DU48</accession>
<dbReference type="Proteomes" id="UP000231136">
    <property type="component" value="Unassembled WGS sequence"/>
</dbReference>
<keyword evidence="2 5" id="KW-0547">Nucleotide-binding</keyword>
<evidence type="ECO:0000256" key="4">
    <source>
        <dbReference type="ARBA" id="ARBA00023125"/>
    </source>
</evidence>
<evidence type="ECO:0000256" key="1">
    <source>
        <dbReference type="ARBA" id="ARBA00006474"/>
    </source>
</evidence>
<feature type="transmembrane region" description="Helical" evidence="6">
    <location>
        <begin position="88"/>
        <end position="110"/>
    </location>
</feature>
<keyword evidence="6" id="KW-1133">Transmembrane helix</keyword>
<protein>
    <submittedName>
        <fullName evidence="8">DNA translocase FtsK</fullName>
    </submittedName>
</protein>